<dbReference type="Proteomes" id="UP001386955">
    <property type="component" value="Unassembled WGS sequence"/>
</dbReference>
<dbReference type="EMBL" id="JAYMYS010000008">
    <property type="protein sequence ID" value="KAK7383400.1"/>
    <property type="molecule type" value="Genomic_DNA"/>
</dbReference>
<proteinExistence type="predicted"/>
<evidence type="ECO:0000313" key="2">
    <source>
        <dbReference type="Proteomes" id="UP001386955"/>
    </source>
</evidence>
<sequence length="80" mass="8884">MVLMEDVRHGLHPSKIVNQCLQSSKLDWVCGRISICDSLTLVNLLDAGGVCTMQYAVMFVGSSHGFEQPQFTVFDSEFCL</sequence>
<protein>
    <submittedName>
        <fullName evidence="1">Uncharacterized protein</fullName>
    </submittedName>
</protein>
<keyword evidence="2" id="KW-1185">Reference proteome</keyword>
<comment type="caution">
    <text evidence="1">The sequence shown here is derived from an EMBL/GenBank/DDBJ whole genome shotgun (WGS) entry which is preliminary data.</text>
</comment>
<name>A0AAN9X0D6_PSOTE</name>
<evidence type="ECO:0000313" key="1">
    <source>
        <dbReference type="EMBL" id="KAK7383400.1"/>
    </source>
</evidence>
<organism evidence="1 2">
    <name type="scientific">Psophocarpus tetragonolobus</name>
    <name type="common">Winged bean</name>
    <name type="synonym">Dolichos tetragonolobus</name>
    <dbReference type="NCBI Taxonomy" id="3891"/>
    <lineage>
        <taxon>Eukaryota</taxon>
        <taxon>Viridiplantae</taxon>
        <taxon>Streptophyta</taxon>
        <taxon>Embryophyta</taxon>
        <taxon>Tracheophyta</taxon>
        <taxon>Spermatophyta</taxon>
        <taxon>Magnoliopsida</taxon>
        <taxon>eudicotyledons</taxon>
        <taxon>Gunneridae</taxon>
        <taxon>Pentapetalae</taxon>
        <taxon>rosids</taxon>
        <taxon>fabids</taxon>
        <taxon>Fabales</taxon>
        <taxon>Fabaceae</taxon>
        <taxon>Papilionoideae</taxon>
        <taxon>50 kb inversion clade</taxon>
        <taxon>NPAAA clade</taxon>
        <taxon>indigoferoid/millettioid clade</taxon>
        <taxon>Phaseoleae</taxon>
        <taxon>Psophocarpus</taxon>
    </lineage>
</organism>
<reference evidence="1 2" key="1">
    <citation type="submission" date="2024-01" db="EMBL/GenBank/DDBJ databases">
        <title>The genomes of 5 underutilized Papilionoideae crops provide insights into root nodulation and disease resistanc.</title>
        <authorList>
            <person name="Jiang F."/>
        </authorList>
    </citation>
    <scope>NUCLEOTIDE SEQUENCE [LARGE SCALE GENOMIC DNA]</scope>
    <source>
        <strain evidence="1">DUOXIRENSHENG_FW03</strain>
        <tissue evidence="1">Leaves</tissue>
    </source>
</reference>
<accession>A0AAN9X0D6</accession>
<gene>
    <name evidence="1" type="ORF">VNO78_29079</name>
</gene>
<dbReference type="AlphaFoldDB" id="A0AAN9X0D6"/>